<name>A0AAD6HBH1_9EURO</name>
<comment type="caution">
    <text evidence="1">The sequence shown here is derived from an EMBL/GenBank/DDBJ whole genome shotgun (WGS) entry which is preliminary data.</text>
</comment>
<accession>A0AAD6HBH1</accession>
<keyword evidence="2" id="KW-1185">Reference proteome</keyword>
<organism evidence="1 2">
    <name type="scientific">Penicillium malachiteum</name>
    <dbReference type="NCBI Taxonomy" id="1324776"/>
    <lineage>
        <taxon>Eukaryota</taxon>
        <taxon>Fungi</taxon>
        <taxon>Dikarya</taxon>
        <taxon>Ascomycota</taxon>
        <taxon>Pezizomycotina</taxon>
        <taxon>Eurotiomycetes</taxon>
        <taxon>Eurotiomycetidae</taxon>
        <taxon>Eurotiales</taxon>
        <taxon>Aspergillaceae</taxon>
        <taxon>Penicillium</taxon>
    </lineage>
</organism>
<gene>
    <name evidence="1" type="ORF">N7493_011104</name>
</gene>
<evidence type="ECO:0000313" key="2">
    <source>
        <dbReference type="Proteomes" id="UP001215712"/>
    </source>
</evidence>
<reference evidence="1" key="1">
    <citation type="journal article" date="2023" name="IMA Fungus">
        <title>Comparative genomic study of the Penicillium genus elucidates a diverse pangenome and 15 lateral gene transfer events.</title>
        <authorList>
            <person name="Petersen C."/>
            <person name="Sorensen T."/>
            <person name="Nielsen M.R."/>
            <person name="Sondergaard T.E."/>
            <person name="Sorensen J.L."/>
            <person name="Fitzpatrick D.A."/>
            <person name="Frisvad J.C."/>
            <person name="Nielsen K.L."/>
        </authorList>
    </citation>
    <scope>NUCLEOTIDE SEQUENCE</scope>
    <source>
        <strain evidence="1">IBT 17514</strain>
    </source>
</reference>
<dbReference type="EMBL" id="JAQJAN010000020">
    <property type="protein sequence ID" value="KAJ5703966.1"/>
    <property type="molecule type" value="Genomic_DNA"/>
</dbReference>
<reference evidence="1" key="2">
    <citation type="submission" date="2023-01" db="EMBL/GenBank/DDBJ databases">
        <authorList>
            <person name="Petersen C."/>
        </authorList>
    </citation>
    <scope>NUCLEOTIDE SEQUENCE</scope>
    <source>
        <strain evidence="1">IBT 17514</strain>
    </source>
</reference>
<dbReference type="AlphaFoldDB" id="A0AAD6HBH1"/>
<evidence type="ECO:0000313" key="1">
    <source>
        <dbReference type="EMBL" id="KAJ5703966.1"/>
    </source>
</evidence>
<sequence length="102" mass="10982">MVCNSQNEALLPLEAAMPDVIEAMKLAKSPSLSVGVLQEGEVIFRKSIVYLGPDGIIANTAKDHIAMVSALPTSNDAGRRFCSWWYFSSAVFGLLPLVIEAV</sequence>
<proteinExistence type="predicted"/>
<protein>
    <submittedName>
        <fullName evidence="1">Uncharacterized protein</fullName>
    </submittedName>
</protein>
<dbReference type="Proteomes" id="UP001215712">
    <property type="component" value="Unassembled WGS sequence"/>
</dbReference>